<dbReference type="InterPro" id="IPR029044">
    <property type="entry name" value="Nucleotide-diphossugar_trans"/>
</dbReference>
<evidence type="ECO:0000313" key="2">
    <source>
        <dbReference type="EMBL" id="KRL98667.1"/>
    </source>
</evidence>
<dbReference type="PANTHER" id="PTHR43179">
    <property type="entry name" value="RHAMNOSYLTRANSFERASE WBBL"/>
    <property type="match status" value="1"/>
</dbReference>
<dbReference type="AlphaFoldDB" id="A0A0R1V9L7"/>
<proteinExistence type="predicted"/>
<accession>A0A0R1V9L7</accession>
<evidence type="ECO:0000313" key="3">
    <source>
        <dbReference type="Proteomes" id="UP000051166"/>
    </source>
</evidence>
<gene>
    <name evidence="2" type="ORF">FD50_GL000474</name>
</gene>
<feature type="domain" description="Glycosyltransferase 2-like" evidence="1">
    <location>
        <begin position="26"/>
        <end position="212"/>
    </location>
</feature>
<evidence type="ECO:0000259" key="1">
    <source>
        <dbReference type="Pfam" id="PF00535"/>
    </source>
</evidence>
<reference evidence="2 3" key="1">
    <citation type="journal article" date="2015" name="Genome Announc.">
        <title>Expanding the biotechnology potential of lactobacilli through comparative genomics of 213 strains and associated genera.</title>
        <authorList>
            <person name="Sun Z."/>
            <person name="Harris H.M."/>
            <person name="McCann A."/>
            <person name="Guo C."/>
            <person name="Argimon S."/>
            <person name="Zhang W."/>
            <person name="Yang X."/>
            <person name="Jeffery I.B."/>
            <person name="Cooney J.C."/>
            <person name="Kagawa T.F."/>
            <person name="Liu W."/>
            <person name="Song Y."/>
            <person name="Salvetti E."/>
            <person name="Wrobel A."/>
            <person name="Rasinkangas P."/>
            <person name="Parkhill J."/>
            <person name="Rea M.C."/>
            <person name="O'Sullivan O."/>
            <person name="Ritari J."/>
            <person name="Douillard F.P."/>
            <person name="Paul Ross R."/>
            <person name="Yang R."/>
            <person name="Briner A.E."/>
            <person name="Felis G.E."/>
            <person name="de Vos W.M."/>
            <person name="Barrangou R."/>
            <person name="Klaenhammer T.R."/>
            <person name="Caufield P.W."/>
            <person name="Cui Y."/>
            <person name="Zhang H."/>
            <person name="O'Toole P.W."/>
        </authorList>
    </citation>
    <scope>NUCLEOTIDE SEQUENCE [LARGE SCALE GENOMIC DNA]</scope>
    <source>
        <strain evidence="2 3">DSM 16230</strain>
    </source>
</reference>
<dbReference type="Gene3D" id="3.90.550.10">
    <property type="entry name" value="Spore Coat Polysaccharide Biosynthesis Protein SpsA, Chain A"/>
    <property type="match status" value="1"/>
</dbReference>
<sequence>MYIKTAFLVAITGGEKWMTEKKIDLSISIVVYKDYLSAFETIKSIETFTNVNIKKIIYVIDNSNEKSDSKKRFLKKIKLYEDICFISTEKNLGFSKAHNLVIEKLYSKYHAIVNPDVILHEDSFEKIINFMELNQKDVGMVIPKIVDPNGILQLAYRRELTILDMVVHFFNAKLFRKRYDYHTMKEKNFDKSFSVPFGQGSFLVIQTSLFKKLNGFDERFFMYMEDADLCKRVNQVSKLKYFPNSVVEHKWVRGSHKNLKLLKIHIVSMVKYFQKWGIKLF</sequence>
<dbReference type="EMBL" id="AZFQ01000036">
    <property type="protein sequence ID" value="KRL98667.1"/>
    <property type="molecule type" value="Genomic_DNA"/>
</dbReference>
<name>A0A0R1V9L7_9LACO</name>
<protein>
    <submittedName>
        <fullName evidence="2">Family 2 glycosyl transferase</fullName>
    </submittedName>
</protein>
<organism evidence="2 3">
    <name type="scientific">Liquorilactobacillus satsumensis DSM 16230 = JCM 12392</name>
    <dbReference type="NCBI Taxonomy" id="1423801"/>
    <lineage>
        <taxon>Bacteria</taxon>
        <taxon>Bacillati</taxon>
        <taxon>Bacillota</taxon>
        <taxon>Bacilli</taxon>
        <taxon>Lactobacillales</taxon>
        <taxon>Lactobacillaceae</taxon>
        <taxon>Liquorilactobacillus</taxon>
    </lineage>
</organism>
<keyword evidence="3" id="KW-1185">Reference proteome</keyword>
<dbReference type="PATRIC" id="fig|1423801.4.peg.483"/>
<keyword evidence="2" id="KW-0808">Transferase</keyword>
<dbReference type="Proteomes" id="UP000051166">
    <property type="component" value="Unassembled WGS sequence"/>
</dbReference>
<dbReference type="STRING" id="1423801.FD50_GL000474"/>
<dbReference type="GO" id="GO:0016740">
    <property type="term" value="F:transferase activity"/>
    <property type="evidence" value="ECO:0007669"/>
    <property type="project" value="UniProtKB-KW"/>
</dbReference>
<dbReference type="InterPro" id="IPR001173">
    <property type="entry name" value="Glyco_trans_2-like"/>
</dbReference>
<dbReference type="PANTHER" id="PTHR43179:SF10">
    <property type="entry name" value="GLYCOSYL TRANSFERASE"/>
    <property type="match status" value="1"/>
</dbReference>
<dbReference type="SUPFAM" id="SSF53448">
    <property type="entry name" value="Nucleotide-diphospho-sugar transferases"/>
    <property type="match status" value="1"/>
</dbReference>
<dbReference type="Pfam" id="PF00535">
    <property type="entry name" value="Glycos_transf_2"/>
    <property type="match status" value="1"/>
</dbReference>
<comment type="caution">
    <text evidence="2">The sequence shown here is derived from an EMBL/GenBank/DDBJ whole genome shotgun (WGS) entry which is preliminary data.</text>
</comment>